<gene>
    <name evidence="1" type="ORF">C3Y98_11315</name>
</gene>
<proteinExistence type="predicted"/>
<keyword evidence="2" id="KW-1185">Reference proteome</keyword>
<dbReference type="RefSeq" id="WP_135278696.1">
    <property type="nucleotide sequence ID" value="NZ_PQVH01000014.1"/>
</dbReference>
<dbReference type="Proteomes" id="UP000297706">
    <property type="component" value="Unassembled WGS sequence"/>
</dbReference>
<organism evidence="1 2">
    <name type="scientific">Methylotenera oryzisoli</name>
    <dbReference type="NCBI Taxonomy" id="2080758"/>
    <lineage>
        <taxon>Bacteria</taxon>
        <taxon>Pseudomonadati</taxon>
        <taxon>Pseudomonadota</taxon>
        <taxon>Betaproteobacteria</taxon>
        <taxon>Nitrosomonadales</taxon>
        <taxon>Methylophilaceae</taxon>
        <taxon>Methylotenera</taxon>
    </lineage>
</organism>
<dbReference type="OrthoDB" id="9789139at2"/>
<evidence type="ECO:0008006" key="3">
    <source>
        <dbReference type="Google" id="ProtNLM"/>
    </source>
</evidence>
<evidence type="ECO:0000313" key="2">
    <source>
        <dbReference type="Proteomes" id="UP000297706"/>
    </source>
</evidence>
<reference evidence="1 2" key="1">
    <citation type="submission" date="2018-02" db="EMBL/GenBank/DDBJ databases">
        <title>A novel lanthanide dependent methylotroph, Methylotenera sp. La3113.</title>
        <authorList>
            <person name="Lv H."/>
            <person name="Tani A."/>
        </authorList>
    </citation>
    <scope>NUCLEOTIDE SEQUENCE [LARGE SCALE GENOMIC DNA]</scope>
    <source>
        <strain evidence="1 2">La3113</strain>
    </source>
</reference>
<dbReference type="CDD" id="cd16413">
    <property type="entry name" value="DGQHR_domain"/>
    <property type="match status" value="1"/>
</dbReference>
<comment type="caution">
    <text evidence="1">The sequence shown here is derived from an EMBL/GenBank/DDBJ whole genome shotgun (WGS) entry which is preliminary data.</text>
</comment>
<name>A0A4Y9VN16_9PROT</name>
<dbReference type="AlphaFoldDB" id="A0A4Y9VN16"/>
<dbReference type="EMBL" id="PQVH01000014">
    <property type="protein sequence ID" value="TFW70050.1"/>
    <property type="molecule type" value="Genomic_DNA"/>
</dbReference>
<sequence>MAFIESAEIEQLKTKFTEDPSTLGKLYKSKKSDYYIRNVDHNLADAMIKDGWEEIGQLKTKTKLRIRKSHSTKFEDDIWCQLYDLGYRCLNTGNDFRLNFGKDVLEKKQIDVFAVNDDSILLIECKSSQTLSKASSFKTEFESLEVKLQGFSKTLEQLFGRSRKVKYIFATRNLRIEEDGVDIQRLKSTGSFFYNDNTFEYVNSLIKAYKKAAHYQFMSLLFKGKSINKDRIEVPAIEGFMGNKKYYMFSIEPHLLLKIGFILHRTRANQAEMPTYQRLLVPQRLQGISKFIDDGGYFPNSIILNFSNNEQLQFEASQRGEDSRSRLGILKIPNAYAIAYIIDGQHRVYGYAQSDFKESNTIPVVAFYGLESNEQLKIFMDINENQKAVSPTLRITLEKDLYWNSDRADSRIKALRSSIIDELSTSMSGPLYNKISLGEDKAKLSASPFGDALMGSGLLPKAKGNNYEINGSEASLYNINNHDNNSAMQHAQDSIVKFLSKCYEFVEEKYPDIFTRDRYFIMSNRGTFAFIRLIGSLNVFESNNKSVNVLTKPEERFRCISKYVEALLSQIQNLPKEEEERLLGKLGAGADTYWFRYFQSLVHQKYPHFLPDGLADWIERQDMALLEDGRRYGTEVEKYIKKNVIHNLKILFKDDWDLEIGSIKNECVNRANADIEKRYKEGFGRRDIPWTDMFHILDYKTIIEKFWTKLPEESSDSFRNFEDIFSIDVGHGFNSKSDKTKWLSLLNTYRNSYAHDGSKEKGLTKEEVKTLEKIHEQLLGNKIM</sequence>
<dbReference type="InterPro" id="IPR017642">
    <property type="entry name" value="DNA_S_mod_DndB"/>
</dbReference>
<protein>
    <recommendedName>
        <fullName evidence="3">DGQHR domain-containing protein</fullName>
    </recommendedName>
</protein>
<accession>A0A4Y9VN16</accession>
<dbReference type="InterPro" id="IPR017601">
    <property type="entry name" value="DGQHR-contain_dom"/>
</dbReference>
<dbReference type="Pfam" id="PF14072">
    <property type="entry name" value="DndB"/>
    <property type="match status" value="1"/>
</dbReference>
<dbReference type="NCBIfam" id="TIGR03187">
    <property type="entry name" value="DGQHR"/>
    <property type="match status" value="1"/>
</dbReference>
<evidence type="ECO:0000313" key="1">
    <source>
        <dbReference type="EMBL" id="TFW70050.1"/>
    </source>
</evidence>